<proteinExistence type="predicted"/>
<dbReference type="InterPro" id="IPR025400">
    <property type="entry name" value="Lin1244/Lin1753-like_N"/>
</dbReference>
<dbReference type="Pfam" id="PF14297">
    <property type="entry name" value="Lin1244_N"/>
    <property type="match status" value="1"/>
</dbReference>
<gene>
    <name evidence="2" type="ORF">METZ01_LOCUS234674</name>
</gene>
<feature type="domain" description="Lin1244/Lin1753-like N-terminal" evidence="1">
    <location>
        <begin position="19"/>
        <end position="102"/>
    </location>
</feature>
<reference evidence="2" key="1">
    <citation type="submission" date="2018-05" db="EMBL/GenBank/DDBJ databases">
        <authorList>
            <person name="Lanie J.A."/>
            <person name="Ng W.-L."/>
            <person name="Kazmierczak K.M."/>
            <person name="Andrzejewski T.M."/>
            <person name="Davidsen T.M."/>
            <person name="Wayne K.J."/>
            <person name="Tettelin H."/>
            <person name="Glass J.I."/>
            <person name="Rusch D."/>
            <person name="Podicherti R."/>
            <person name="Tsui H.-C.T."/>
            <person name="Winkler M.E."/>
        </authorList>
    </citation>
    <scope>NUCLEOTIDE SEQUENCE</scope>
</reference>
<dbReference type="AlphaFoldDB" id="A0A382H3G2"/>
<protein>
    <recommendedName>
        <fullName evidence="1">Lin1244/Lin1753-like N-terminal domain-containing protein</fullName>
    </recommendedName>
</protein>
<evidence type="ECO:0000259" key="1">
    <source>
        <dbReference type="Pfam" id="PF14297"/>
    </source>
</evidence>
<accession>A0A382H3G2</accession>
<evidence type="ECO:0000313" key="2">
    <source>
        <dbReference type="EMBL" id="SVB81820.1"/>
    </source>
</evidence>
<dbReference type="EMBL" id="UINC01058954">
    <property type="protein sequence ID" value="SVB81820.1"/>
    <property type="molecule type" value="Genomic_DNA"/>
</dbReference>
<name>A0A382H3G2_9ZZZZ</name>
<organism evidence="2">
    <name type="scientific">marine metagenome</name>
    <dbReference type="NCBI Taxonomy" id="408172"/>
    <lineage>
        <taxon>unclassified sequences</taxon>
        <taxon>metagenomes</taxon>
        <taxon>ecological metagenomes</taxon>
    </lineage>
</organism>
<sequence>MPRGLKNNVEFFYHRCAPNKVVRLIKRKFGVIGYAFYYQLRELLGDAKHHNYVLKNELDWQDFLTIMEMDEEKANEIIEFLIKVEELNKKLWENEKRLYSQNFVDRLAPVYAKRKSEMPDKYSFRDGNAIYSTETPVSGSEIPKERETYTQTFRKRKNKKTNFIAECTECDFDFYVDSVDQRMVCRKNSDHGKMVVNRIS</sequence>